<proteinExistence type="predicted"/>
<reference evidence="2" key="1">
    <citation type="journal article" date="2017" name="Nat. Ecol. Evol.">
        <title>Genome expansion and lineage-specific genetic innovations in the forest pathogenic fungi Armillaria.</title>
        <authorList>
            <person name="Sipos G."/>
            <person name="Prasanna A.N."/>
            <person name="Walter M.C."/>
            <person name="O'Connor E."/>
            <person name="Balint B."/>
            <person name="Krizsan K."/>
            <person name="Kiss B."/>
            <person name="Hess J."/>
            <person name="Varga T."/>
            <person name="Slot J."/>
            <person name="Riley R."/>
            <person name="Boka B."/>
            <person name="Rigling D."/>
            <person name="Barry K."/>
            <person name="Lee J."/>
            <person name="Mihaltcheva S."/>
            <person name="LaButti K."/>
            <person name="Lipzen A."/>
            <person name="Waldron R."/>
            <person name="Moloney N.M."/>
            <person name="Sperisen C."/>
            <person name="Kredics L."/>
            <person name="Vagvoelgyi C."/>
            <person name="Patrignani A."/>
            <person name="Fitzpatrick D."/>
            <person name="Nagy I."/>
            <person name="Doyle S."/>
            <person name="Anderson J.B."/>
            <person name="Grigoriev I.V."/>
            <person name="Gueldener U."/>
            <person name="Muensterkoetter M."/>
            <person name="Nagy L.G."/>
        </authorList>
    </citation>
    <scope>NUCLEOTIDE SEQUENCE [LARGE SCALE GENOMIC DNA]</scope>
    <source>
        <strain evidence="2">C18/9</strain>
    </source>
</reference>
<sequence>MGTLGFVDFPVVIRDIENVSVLGTFHHFNSSRWLDSFLSIQKTKAWYKAVGSLHSCSSHNYLHPPTSVLTSLLQSSSTTGNWEKLWFDASLIEAIIILVY</sequence>
<gene>
    <name evidence="1" type="ORF">ARMOST_11445</name>
</gene>
<organism evidence="1 2">
    <name type="scientific">Armillaria ostoyae</name>
    <name type="common">Armillaria root rot fungus</name>
    <dbReference type="NCBI Taxonomy" id="47428"/>
    <lineage>
        <taxon>Eukaryota</taxon>
        <taxon>Fungi</taxon>
        <taxon>Dikarya</taxon>
        <taxon>Basidiomycota</taxon>
        <taxon>Agaricomycotina</taxon>
        <taxon>Agaricomycetes</taxon>
        <taxon>Agaricomycetidae</taxon>
        <taxon>Agaricales</taxon>
        <taxon>Marasmiineae</taxon>
        <taxon>Physalacriaceae</taxon>
        <taxon>Armillaria</taxon>
    </lineage>
</organism>
<evidence type="ECO:0000313" key="1">
    <source>
        <dbReference type="EMBL" id="SJL08083.1"/>
    </source>
</evidence>
<dbReference type="OrthoDB" id="10625348at2759"/>
<name>A0A284RH46_ARMOS</name>
<keyword evidence="2" id="KW-1185">Reference proteome</keyword>
<dbReference type="EMBL" id="FUEG01000009">
    <property type="protein sequence ID" value="SJL08083.1"/>
    <property type="molecule type" value="Genomic_DNA"/>
</dbReference>
<protein>
    <submittedName>
        <fullName evidence="1">Uncharacterized protein</fullName>
    </submittedName>
</protein>
<dbReference type="AlphaFoldDB" id="A0A284RH46"/>
<accession>A0A284RH46</accession>
<evidence type="ECO:0000313" key="2">
    <source>
        <dbReference type="Proteomes" id="UP000219338"/>
    </source>
</evidence>
<dbReference type="Proteomes" id="UP000219338">
    <property type="component" value="Unassembled WGS sequence"/>
</dbReference>